<dbReference type="Proteomes" id="UP000008809">
    <property type="component" value="Chromosome"/>
</dbReference>
<evidence type="ECO:0000313" key="8">
    <source>
        <dbReference type="EMBL" id="ABD06729.1"/>
    </source>
</evidence>
<organism evidence="8 9">
    <name type="scientific">Rhodopseudomonas palustris (strain HaA2)</name>
    <dbReference type="NCBI Taxonomy" id="316058"/>
    <lineage>
        <taxon>Bacteria</taxon>
        <taxon>Pseudomonadati</taxon>
        <taxon>Pseudomonadota</taxon>
        <taxon>Alphaproteobacteria</taxon>
        <taxon>Hyphomicrobiales</taxon>
        <taxon>Nitrobacteraceae</taxon>
        <taxon>Rhodopseudomonas</taxon>
    </lineage>
</organism>
<dbReference type="STRING" id="316058.RPB_2021"/>
<dbReference type="InterPro" id="IPR038570">
    <property type="entry name" value="HicA_sf"/>
</dbReference>
<accession>Q2IYI1</accession>
<dbReference type="KEGG" id="rpb:RPB_2021"/>
<keyword evidence="3" id="KW-0540">Nuclease</keyword>
<evidence type="ECO:0000256" key="7">
    <source>
        <dbReference type="ARBA" id="ARBA00023016"/>
    </source>
</evidence>
<dbReference type="EMBL" id="CP000250">
    <property type="protein sequence ID" value="ABD06729.1"/>
    <property type="molecule type" value="Genomic_DNA"/>
</dbReference>
<dbReference type="OrthoDB" id="9811409at2"/>
<sequence length="64" mass="7331">MLATSRDIVRRLEREGWTCVRITGSHHVFKHPDRKDIVTVPHPKKDLGKGLVRAIYKGAGWKPD</sequence>
<keyword evidence="2" id="KW-1277">Toxin-antitoxin system</keyword>
<keyword evidence="5" id="KW-0378">Hydrolase</keyword>
<dbReference type="PANTHER" id="PTHR34873">
    <property type="entry name" value="SSR1766 PROTEIN"/>
    <property type="match status" value="1"/>
</dbReference>
<dbReference type="GO" id="GO:0004519">
    <property type="term" value="F:endonuclease activity"/>
    <property type="evidence" value="ECO:0007669"/>
    <property type="project" value="UniProtKB-KW"/>
</dbReference>
<comment type="similarity">
    <text evidence="1">Belongs to the HicA mRNA interferase family.</text>
</comment>
<gene>
    <name evidence="8" type="ordered locus">RPB_2021</name>
</gene>
<evidence type="ECO:0000256" key="5">
    <source>
        <dbReference type="ARBA" id="ARBA00022801"/>
    </source>
</evidence>
<name>Q2IYI1_RHOP2</name>
<dbReference type="eggNOG" id="COG1724">
    <property type="taxonomic scope" value="Bacteria"/>
</dbReference>
<keyword evidence="4" id="KW-0255">Endonuclease</keyword>
<evidence type="ECO:0000256" key="3">
    <source>
        <dbReference type="ARBA" id="ARBA00022722"/>
    </source>
</evidence>
<dbReference type="GO" id="GO:0016787">
    <property type="term" value="F:hydrolase activity"/>
    <property type="evidence" value="ECO:0007669"/>
    <property type="project" value="UniProtKB-KW"/>
</dbReference>
<dbReference type="Pfam" id="PF07927">
    <property type="entry name" value="HicA_toxin"/>
    <property type="match status" value="1"/>
</dbReference>
<dbReference type="RefSeq" id="WP_011440917.1">
    <property type="nucleotide sequence ID" value="NC_007778.1"/>
</dbReference>
<protein>
    <submittedName>
        <fullName evidence="8">YcfA-like</fullName>
    </submittedName>
</protein>
<dbReference type="InterPro" id="IPR012933">
    <property type="entry name" value="HicA_mRNA_interferase"/>
</dbReference>
<evidence type="ECO:0000256" key="4">
    <source>
        <dbReference type="ARBA" id="ARBA00022759"/>
    </source>
</evidence>
<keyword evidence="9" id="KW-1185">Reference proteome</keyword>
<dbReference type="GO" id="GO:0003729">
    <property type="term" value="F:mRNA binding"/>
    <property type="evidence" value="ECO:0007669"/>
    <property type="project" value="InterPro"/>
</dbReference>
<evidence type="ECO:0000256" key="1">
    <source>
        <dbReference type="ARBA" id="ARBA00006620"/>
    </source>
</evidence>
<dbReference type="Gene3D" id="3.30.920.30">
    <property type="entry name" value="Hypothetical protein"/>
    <property type="match status" value="1"/>
</dbReference>
<evidence type="ECO:0000313" key="9">
    <source>
        <dbReference type="Proteomes" id="UP000008809"/>
    </source>
</evidence>
<keyword evidence="7" id="KW-0346">Stress response</keyword>
<proteinExistence type="inferred from homology"/>
<keyword evidence="6" id="KW-0694">RNA-binding</keyword>
<dbReference type="AlphaFoldDB" id="Q2IYI1"/>
<evidence type="ECO:0000256" key="6">
    <source>
        <dbReference type="ARBA" id="ARBA00022884"/>
    </source>
</evidence>
<dbReference type="PANTHER" id="PTHR34873:SF3">
    <property type="entry name" value="ADDICTION MODULE TOXIN, HICA FAMILY"/>
    <property type="match status" value="1"/>
</dbReference>
<dbReference type="HOGENOM" id="CLU_164851_4_2_5"/>
<reference evidence="8 9" key="1">
    <citation type="submission" date="2006-01" db="EMBL/GenBank/DDBJ databases">
        <title>Complete sequence of Rhodopseudomonas palustris HaA2.</title>
        <authorList>
            <consortium name="US DOE Joint Genome Institute"/>
            <person name="Copeland A."/>
            <person name="Lucas S."/>
            <person name="Lapidus A."/>
            <person name="Barry K."/>
            <person name="Detter J.C."/>
            <person name="Glavina T."/>
            <person name="Hammon N."/>
            <person name="Israni S."/>
            <person name="Pitluck S."/>
            <person name="Chain P."/>
            <person name="Malfatti S."/>
            <person name="Shin M."/>
            <person name="Vergez L."/>
            <person name="Schmutz J."/>
            <person name="Larimer F."/>
            <person name="Land M."/>
            <person name="Hauser L."/>
            <person name="Pelletier D.A."/>
            <person name="Kyrpides N."/>
            <person name="Anderson I."/>
            <person name="Oda Y."/>
            <person name="Harwood C.S."/>
            <person name="Richardson P."/>
        </authorList>
    </citation>
    <scope>NUCLEOTIDE SEQUENCE [LARGE SCALE GENOMIC DNA]</scope>
    <source>
        <strain evidence="8 9">HaA2</strain>
    </source>
</reference>
<dbReference type="SUPFAM" id="SSF54786">
    <property type="entry name" value="YcfA/nrd intein domain"/>
    <property type="match status" value="1"/>
</dbReference>
<evidence type="ECO:0000256" key="2">
    <source>
        <dbReference type="ARBA" id="ARBA00022649"/>
    </source>
</evidence>